<dbReference type="GeneID" id="25561837"/>
<dbReference type="AlphaFoldDB" id="A0A0L0DVL7"/>
<dbReference type="Proteomes" id="UP000054408">
    <property type="component" value="Unassembled WGS sequence"/>
</dbReference>
<dbReference type="GO" id="GO:0012505">
    <property type="term" value="C:endomembrane system"/>
    <property type="evidence" value="ECO:0007669"/>
    <property type="project" value="UniProtKB-SubCell"/>
</dbReference>
<dbReference type="Pfam" id="PF10367">
    <property type="entry name" value="zf-Vps39_C"/>
    <property type="match status" value="1"/>
</dbReference>
<dbReference type="RefSeq" id="XP_013761158.1">
    <property type="nucleotide sequence ID" value="XM_013905704.1"/>
</dbReference>
<dbReference type="InterPro" id="IPR000547">
    <property type="entry name" value="Clathrin_H-chain/VPS_repeat"/>
</dbReference>
<keyword evidence="8" id="KW-1185">Reference proteome</keyword>
<organism evidence="7 8">
    <name type="scientific">Thecamonas trahens ATCC 50062</name>
    <dbReference type="NCBI Taxonomy" id="461836"/>
    <lineage>
        <taxon>Eukaryota</taxon>
        <taxon>Apusozoa</taxon>
        <taxon>Apusomonadida</taxon>
        <taxon>Apusomonadidae</taxon>
        <taxon>Thecamonas</taxon>
    </lineage>
</organism>
<feature type="domain" description="CNH" evidence="6">
    <location>
        <begin position="1"/>
        <end position="206"/>
    </location>
</feature>
<evidence type="ECO:0000256" key="3">
    <source>
        <dbReference type="ARBA" id="ARBA00038201"/>
    </source>
</evidence>
<dbReference type="PROSITE" id="PS50236">
    <property type="entry name" value="CHCR"/>
    <property type="match status" value="1"/>
</dbReference>
<keyword evidence="2" id="KW-0472">Membrane</keyword>
<evidence type="ECO:0000313" key="7">
    <source>
        <dbReference type="EMBL" id="KNC56116.1"/>
    </source>
</evidence>
<dbReference type="GO" id="GO:0034058">
    <property type="term" value="P:endosomal vesicle fusion"/>
    <property type="evidence" value="ECO:0007669"/>
    <property type="project" value="TreeGrafter"/>
</dbReference>
<evidence type="ECO:0000256" key="2">
    <source>
        <dbReference type="ARBA" id="ARBA00023136"/>
    </source>
</evidence>
<reference evidence="7 8" key="1">
    <citation type="submission" date="2010-05" db="EMBL/GenBank/DDBJ databases">
        <title>The Genome Sequence of Thecamonas trahens ATCC 50062.</title>
        <authorList>
            <consortium name="The Broad Institute Genome Sequencing Platform"/>
            <person name="Russ C."/>
            <person name="Cuomo C."/>
            <person name="Shea T."/>
            <person name="Young S.K."/>
            <person name="Zeng Q."/>
            <person name="Koehrsen M."/>
            <person name="Haas B."/>
            <person name="Borodovsky M."/>
            <person name="Guigo R."/>
            <person name="Alvarado L."/>
            <person name="Berlin A."/>
            <person name="Bochicchio J."/>
            <person name="Borenstein D."/>
            <person name="Chapman S."/>
            <person name="Chen Z."/>
            <person name="Freedman E."/>
            <person name="Gellesch M."/>
            <person name="Goldberg J."/>
            <person name="Griggs A."/>
            <person name="Gujja S."/>
            <person name="Heilman E."/>
            <person name="Heiman D."/>
            <person name="Hepburn T."/>
            <person name="Howarth C."/>
            <person name="Jen D."/>
            <person name="Larson L."/>
            <person name="Mehta T."/>
            <person name="Park D."/>
            <person name="Pearson M."/>
            <person name="Roberts A."/>
            <person name="Saif S."/>
            <person name="Shenoy N."/>
            <person name="Sisk P."/>
            <person name="Stolte C."/>
            <person name="Sykes S."/>
            <person name="Thomson T."/>
            <person name="Walk T."/>
            <person name="White J."/>
            <person name="Yandava C."/>
            <person name="Burger G."/>
            <person name="Gray M.W."/>
            <person name="Holland P.W.H."/>
            <person name="King N."/>
            <person name="Lang F.B.F."/>
            <person name="Roger A.J."/>
            <person name="Ruiz-Trillo I."/>
            <person name="Lander E."/>
            <person name="Nusbaum C."/>
        </authorList>
    </citation>
    <scope>NUCLEOTIDE SEQUENCE [LARGE SCALE GENOMIC DNA]</scope>
    <source>
        <strain evidence="7 8">ATCC 50062</strain>
    </source>
</reference>
<evidence type="ECO:0000259" key="6">
    <source>
        <dbReference type="PROSITE" id="PS50219"/>
    </source>
</evidence>
<gene>
    <name evidence="7" type="ORF">AMSG_02132</name>
</gene>
<dbReference type="PANTHER" id="PTHR12894">
    <property type="entry name" value="CNH DOMAIN CONTAINING"/>
    <property type="match status" value="1"/>
</dbReference>
<dbReference type="PANTHER" id="PTHR12894:SF49">
    <property type="entry name" value="VAM6_VPS39-LIKE PROTEIN"/>
    <property type="match status" value="1"/>
</dbReference>
<sequence>MTEERVMVALADTYVHILRADDIEVITKLSATKGASSYALDASGLTPRLAVCTRKKLLFFRWAPEQGTFAFWKELVTPQEAKAIVWAGDSVCVGFRREYSLIHVSSGSTTELFPTGGGEPSCLLVPDANILLGKEHLSVFVGYDGKPSRKQALAWSELPLAVAYSFPYVLGLLSKSIEVRSMHTQNLVQAIPLTKPRFLTAKGSAVYVATTYSIFRLIPFPLPIQINELVEERLYEEAICLTEVAPGIESIKRQEQLLYIRMLYAFSLFVKGSYDAAMRLFFQLKVNPAQIISLFPDLLPMEMRLGYKYPFNMPELTGTQLDAALEALVKYLPQVRSALIRQAQSRTARAALLKFEAETGEAVLDDTLAKPASDAASPDVAGPSSGPELDPAEDTIDPSRIVLLGTLSSGSTIMFVDPADPSTVLTLFRDTKVLRQIVDTSLLKAYLKVQPSLARSLLRIDNACHVEECEDVLIKAAKFEELVLLYKSKGLHRKSLEMLRKLAKNHSTGPMSGPTPSIEYLRDLGVDHLDLILEFSVWILASHPKSALSIFTHDNEAVRSLPMDSIVAHIESHAPTVAQAYLEYVVFDRKSTSSKLHNKLAFTYLNAVVTALKAAPRAKSAGPVKVANERGTLATVRGQLLDFLRASTHYEPARILSRLAQLKLEETELYEERAVLLAGLGSHEEALIIYVYGLADHDMAVEHCNRYYDPELESHRDVYLTLLKVYLAPPETIPAQPEPAMDLLNAYSSRIDIPRALELLPPDTPLASLLPFFDAVLKSKSELYRRNLVLRNLLRSENLLVREQLIQERSRYVVIEENRMCGVCHKRILSSQSFAVYPNNVVVHYRCASKDRDVCP</sequence>
<dbReference type="GO" id="GO:0005737">
    <property type="term" value="C:cytoplasm"/>
    <property type="evidence" value="ECO:0007669"/>
    <property type="project" value="TreeGrafter"/>
</dbReference>
<evidence type="ECO:0000256" key="1">
    <source>
        <dbReference type="ARBA" id="ARBA00004184"/>
    </source>
</evidence>
<dbReference type="OMA" id="EEYCNQV"/>
<comment type="subcellular location">
    <subcellularLocation>
        <location evidence="1">Endomembrane system</location>
        <topology evidence="1">Peripheral membrane protein</topology>
    </subcellularLocation>
</comment>
<dbReference type="GO" id="GO:0006886">
    <property type="term" value="P:intracellular protein transport"/>
    <property type="evidence" value="ECO:0007669"/>
    <property type="project" value="UniProtKB-UniRule"/>
</dbReference>
<dbReference type="InterPro" id="IPR019453">
    <property type="entry name" value="VPS39/TGFA1_Znf"/>
</dbReference>
<comment type="similarity">
    <text evidence="3">Belongs to the VAM6/VPS39 family.</text>
</comment>
<dbReference type="Pfam" id="PF10366">
    <property type="entry name" value="Vps39_1"/>
    <property type="match status" value="1"/>
</dbReference>
<dbReference type="GO" id="GO:0006914">
    <property type="term" value="P:autophagy"/>
    <property type="evidence" value="ECO:0007669"/>
    <property type="project" value="TreeGrafter"/>
</dbReference>
<dbReference type="Pfam" id="PF00780">
    <property type="entry name" value="CNH"/>
    <property type="match status" value="1"/>
</dbReference>
<evidence type="ECO:0000256" key="4">
    <source>
        <dbReference type="PROSITE-ProRule" id="PRU01006"/>
    </source>
</evidence>
<dbReference type="STRING" id="461836.A0A0L0DVL7"/>
<proteinExistence type="inferred from homology"/>
<dbReference type="GO" id="GO:0016020">
    <property type="term" value="C:membrane"/>
    <property type="evidence" value="ECO:0007669"/>
    <property type="project" value="TreeGrafter"/>
</dbReference>
<feature type="region of interest" description="Disordered" evidence="5">
    <location>
        <begin position="370"/>
        <end position="394"/>
    </location>
</feature>
<dbReference type="EMBL" id="GL349440">
    <property type="protein sequence ID" value="KNC56116.1"/>
    <property type="molecule type" value="Genomic_DNA"/>
</dbReference>
<dbReference type="PROSITE" id="PS50219">
    <property type="entry name" value="CNH"/>
    <property type="match status" value="1"/>
</dbReference>
<dbReference type="InterPro" id="IPR001180">
    <property type="entry name" value="CNH_dom"/>
</dbReference>
<evidence type="ECO:0000313" key="8">
    <source>
        <dbReference type="Proteomes" id="UP000054408"/>
    </source>
</evidence>
<dbReference type="InterPro" id="IPR019452">
    <property type="entry name" value="VPS39/TGF_beta_rcpt-assoc_1"/>
</dbReference>
<dbReference type="InterPro" id="IPR032914">
    <property type="entry name" value="Vam6/VPS39/TRAP1"/>
</dbReference>
<name>A0A0L0DVL7_THETB</name>
<accession>A0A0L0DVL7</accession>
<protein>
    <submittedName>
        <fullName evidence="7">Vesicle fusion protein</fullName>
    </submittedName>
</protein>
<evidence type="ECO:0000256" key="5">
    <source>
        <dbReference type="SAM" id="MobiDB-lite"/>
    </source>
</evidence>
<feature type="repeat" description="CHCR" evidence="4">
    <location>
        <begin position="554"/>
        <end position="735"/>
    </location>
</feature>
<dbReference type="OrthoDB" id="5325112at2759"/>
<dbReference type="eggNOG" id="KOG2063">
    <property type="taxonomic scope" value="Eukaryota"/>
</dbReference>